<dbReference type="PANTHER" id="PTHR28641">
    <property type="match status" value="1"/>
</dbReference>
<dbReference type="InterPro" id="IPR038917">
    <property type="entry name" value="Malonyl_CoA_deC"/>
</dbReference>
<reference evidence="2 3" key="1">
    <citation type="journal article" date="2014" name="Agronomy (Basel)">
        <title>A Draft Genome Sequence for Ensete ventricosum, the Drought-Tolerant Tree Against Hunger.</title>
        <authorList>
            <person name="Harrison J."/>
            <person name="Moore K.A."/>
            <person name="Paszkiewicz K."/>
            <person name="Jones T."/>
            <person name="Grant M."/>
            <person name="Ambacheew D."/>
            <person name="Muzemil S."/>
            <person name="Studholme D.J."/>
        </authorList>
    </citation>
    <scope>NUCLEOTIDE SEQUENCE [LARGE SCALE GENOMIC DNA]</scope>
</reference>
<dbReference type="PANTHER" id="PTHR28641:SF1">
    <property type="entry name" value="MALONYL-COA DECARBOXYLASE, MITOCHONDRIAL"/>
    <property type="match status" value="1"/>
</dbReference>
<evidence type="ECO:0000259" key="1">
    <source>
        <dbReference type="Pfam" id="PF05292"/>
    </source>
</evidence>
<comment type="caution">
    <text evidence="2">The sequence shown here is derived from an EMBL/GenBank/DDBJ whole genome shotgun (WGS) entry which is preliminary data.</text>
</comment>
<dbReference type="InterPro" id="IPR007956">
    <property type="entry name" value="Malonyl_CoA_deC_C"/>
</dbReference>
<name>A0A426XW42_ENSVE</name>
<protein>
    <recommendedName>
        <fullName evidence="1">Malonyl-CoA decarboxylase C-terminal domain-containing protein</fullName>
    </recommendedName>
</protein>
<evidence type="ECO:0000313" key="2">
    <source>
        <dbReference type="EMBL" id="RRT43757.1"/>
    </source>
</evidence>
<dbReference type="Proteomes" id="UP000287651">
    <property type="component" value="Unassembled WGS sequence"/>
</dbReference>
<sequence>MHWLLSKLASQIKLSKSETEDMKHFLEKGSGSNFIEDLFLPEEKEMILSGYLKWLQSGTASEIEFDKSECMDTREHDPGKDVLEIMYKLLTSREWNKSDILSEALKPSLLRLCARYLLKEKKRGKAFDVVANFHLQNGSVCHVIYIFIDKLDTTF</sequence>
<feature type="domain" description="Malonyl-CoA decarboxylase C-terminal" evidence="1">
    <location>
        <begin position="50"/>
        <end position="149"/>
    </location>
</feature>
<dbReference type="AlphaFoldDB" id="A0A426XW42"/>
<proteinExistence type="predicted"/>
<dbReference type="InterPro" id="IPR042303">
    <property type="entry name" value="Malonyl_CoA_deC_C_sf"/>
</dbReference>
<dbReference type="GO" id="GO:0050080">
    <property type="term" value="F:malonyl-CoA decarboxylase activity"/>
    <property type="evidence" value="ECO:0007669"/>
    <property type="project" value="InterPro"/>
</dbReference>
<gene>
    <name evidence="2" type="ORF">B296_00056185</name>
</gene>
<evidence type="ECO:0000313" key="3">
    <source>
        <dbReference type="Proteomes" id="UP000287651"/>
    </source>
</evidence>
<accession>A0A426XW42</accession>
<dbReference type="GO" id="GO:0005782">
    <property type="term" value="C:peroxisomal matrix"/>
    <property type="evidence" value="ECO:0007669"/>
    <property type="project" value="TreeGrafter"/>
</dbReference>
<organism evidence="2 3">
    <name type="scientific">Ensete ventricosum</name>
    <name type="common">Abyssinian banana</name>
    <name type="synonym">Musa ensete</name>
    <dbReference type="NCBI Taxonomy" id="4639"/>
    <lineage>
        <taxon>Eukaryota</taxon>
        <taxon>Viridiplantae</taxon>
        <taxon>Streptophyta</taxon>
        <taxon>Embryophyta</taxon>
        <taxon>Tracheophyta</taxon>
        <taxon>Spermatophyta</taxon>
        <taxon>Magnoliopsida</taxon>
        <taxon>Liliopsida</taxon>
        <taxon>Zingiberales</taxon>
        <taxon>Musaceae</taxon>
        <taxon>Ensete</taxon>
    </lineage>
</organism>
<dbReference type="EMBL" id="AMZH03016920">
    <property type="protein sequence ID" value="RRT43757.1"/>
    <property type="molecule type" value="Genomic_DNA"/>
</dbReference>
<dbReference type="GO" id="GO:0006085">
    <property type="term" value="P:acetyl-CoA biosynthetic process"/>
    <property type="evidence" value="ECO:0007669"/>
    <property type="project" value="TreeGrafter"/>
</dbReference>
<dbReference type="Pfam" id="PF05292">
    <property type="entry name" value="MCD"/>
    <property type="match status" value="1"/>
</dbReference>
<dbReference type="GO" id="GO:2001294">
    <property type="term" value="P:malonyl-CoA catabolic process"/>
    <property type="evidence" value="ECO:0007669"/>
    <property type="project" value="TreeGrafter"/>
</dbReference>
<dbReference type="Gene3D" id="3.40.630.150">
    <property type="entry name" value="Malonyl-CoA decarboxylase, catalytic domain"/>
    <property type="match status" value="1"/>
</dbReference>
<dbReference type="GO" id="GO:0006633">
    <property type="term" value="P:fatty acid biosynthetic process"/>
    <property type="evidence" value="ECO:0007669"/>
    <property type="project" value="InterPro"/>
</dbReference>
<dbReference type="GO" id="GO:0005759">
    <property type="term" value="C:mitochondrial matrix"/>
    <property type="evidence" value="ECO:0007669"/>
    <property type="project" value="TreeGrafter"/>
</dbReference>